<keyword evidence="2 4" id="KW-0238">DNA-binding</keyword>
<feature type="region of interest" description="Disordered" evidence="5">
    <location>
        <begin position="21"/>
        <end position="55"/>
    </location>
</feature>
<keyword evidence="8" id="KW-1185">Reference proteome</keyword>
<dbReference type="FunFam" id="1.10.10.60:FF:000141">
    <property type="entry name" value="TetR family transcriptional regulator"/>
    <property type="match status" value="1"/>
</dbReference>
<dbReference type="InterPro" id="IPR001647">
    <property type="entry name" value="HTH_TetR"/>
</dbReference>
<organism evidence="7 8">
    <name type="scientific">Streptomyces luteolifulvus</name>
    <dbReference type="NCBI Taxonomy" id="2615112"/>
    <lineage>
        <taxon>Bacteria</taxon>
        <taxon>Bacillati</taxon>
        <taxon>Actinomycetota</taxon>
        <taxon>Actinomycetes</taxon>
        <taxon>Kitasatosporales</taxon>
        <taxon>Streptomycetaceae</taxon>
        <taxon>Streptomyces</taxon>
    </lineage>
</organism>
<reference evidence="7 8" key="1">
    <citation type="submission" date="2019-09" db="EMBL/GenBank/DDBJ databases">
        <title>Screening of Novel Bioactive Compounds from Soil-Associated.</title>
        <authorList>
            <person name="Zhao S."/>
        </authorList>
    </citation>
    <scope>NUCLEOTIDE SEQUENCE [LARGE SCALE GENOMIC DNA]</scope>
    <source>
        <strain evidence="7 8">HIT-DPA4</strain>
    </source>
</reference>
<feature type="domain" description="HTH tetR-type" evidence="6">
    <location>
        <begin position="56"/>
        <end position="116"/>
    </location>
</feature>
<dbReference type="Pfam" id="PF00440">
    <property type="entry name" value="TetR_N"/>
    <property type="match status" value="1"/>
</dbReference>
<keyword evidence="1" id="KW-0805">Transcription regulation</keyword>
<protein>
    <submittedName>
        <fullName evidence="7">TetR/AcrR family transcriptional regulator</fullName>
    </submittedName>
</protein>
<sequence length="255" mass="27499">MAMSLSPELIVRSINTCEGSMPRYSPGDGTTHVRHLPSRRTGAETRMARTAGSTAEVTRRRILEAANTLFAERGYAGTSMRDIAEHLGMTSAALYYHFPAKEELLSALVAPVIQTLDRFVEQAEHEENEESGGSGGSDQETLIRRFIAVLEDSGRTLQVIATEPTALRILVDRHDLGRRLARLEHLIAGTDDPTMLLRCRCALGAIRMGVMSGHASRQLSGAAGAASPRLADAERELLVAIALAVLNTPMPTGVS</sequence>
<dbReference type="SUPFAM" id="SSF46689">
    <property type="entry name" value="Homeodomain-like"/>
    <property type="match status" value="1"/>
</dbReference>
<dbReference type="AlphaFoldDB" id="A0A6H9UTS1"/>
<keyword evidence="3" id="KW-0804">Transcription</keyword>
<dbReference type="GO" id="GO:0045892">
    <property type="term" value="P:negative regulation of DNA-templated transcription"/>
    <property type="evidence" value="ECO:0007669"/>
    <property type="project" value="UniProtKB-ARBA"/>
</dbReference>
<dbReference type="Proteomes" id="UP000442707">
    <property type="component" value="Unassembled WGS sequence"/>
</dbReference>
<dbReference type="PROSITE" id="PS50977">
    <property type="entry name" value="HTH_TETR_2"/>
    <property type="match status" value="1"/>
</dbReference>
<evidence type="ECO:0000313" key="7">
    <source>
        <dbReference type="EMBL" id="KAB1142362.1"/>
    </source>
</evidence>
<comment type="caution">
    <text evidence="7">The sequence shown here is derived from an EMBL/GenBank/DDBJ whole genome shotgun (WGS) entry which is preliminary data.</text>
</comment>
<dbReference type="PRINTS" id="PR00455">
    <property type="entry name" value="HTHTETR"/>
</dbReference>
<dbReference type="GO" id="GO:0000976">
    <property type="term" value="F:transcription cis-regulatory region binding"/>
    <property type="evidence" value="ECO:0007669"/>
    <property type="project" value="TreeGrafter"/>
</dbReference>
<evidence type="ECO:0000256" key="2">
    <source>
        <dbReference type="ARBA" id="ARBA00023125"/>
    </source>
</evidence>
<dbReference type="Gene3D" id="1.10.357.10">
    <property type="entry name" value="Tetracycline Repressor, domain 2"/>
    <property type="match status" value="1"/>
</dbReference>
<dbReference type="GO" id="GO:0003700">
    <property type="term" value="F:DNA-binding transcription factor activity"/>
    <property type="evidence" value="ECO:0007669"/>
    <property type="project" value="TreeGrafter"/>
</dbReference>
<evidence type="ECO:0000256" key="4">
    <source>
        <dbReference type="PROSITE-ProRule" id="PRU00335"/>
    </source>
</evidence>
<evidence type="ECO:0000313" key="8">
    <source>
        <dbReference type="Proteomes" id="UP000442707"/>
    </source>
</evidence>
<dbReference type="PANTHER" id="PTHR30055:SF234">
    <property type="entry name" value="HTH-TYPE TRANSCRIPTIONAL REGULATOR BETI"/>
    <property type="match status" value="1"/>
</dbReference>
<feature type="DNA-binding region" description="H-T-H motif" evidence="4">
    <location>
        <begin position="79"/>
        <end position="98"/>
    </location>
</feature>
<dbReference type="InterPro" id="IPR050109">
    <property type="entry name" value="HTH-type_TetR-like_transc_reg"/>
</dbReference>
<evidence type="ECO:0000256" key="3">
    <source>
        <dbReference type="ARBA" id="ARBA00023163"/>
    </source>
</evidence>
<proteinExistence type="predicted"/>
<dbReference type="EMBL" id="VZRB01000025">
    <property type="protein sequence ID" value="KAB1142362.1"/>
    <property type="molecule type" value="Genomic_DNA"/>
</dbReference>
<dbReference type="InterPro" id="IPR009057">
    <property type="entry name" value="Homeodomain-like_sf"/>
</dbReference>
<evidence type="ECO:0000256" key="1">
    <source>
        <dbReference type="ARBA" id="ARBA00023015"/>
    </source>
</evidence>
<gene>
    <name evidence="7" type="ORF">F7R91_29395</name>
</gene>
<evidence type="ECO:0000259" key="6">
    <source>
        <dbReference type="PROSITE" id="PS50977"/>
    </source>
</evidence>
<accession>A0A6H9UTS1</accession>
<dbReference type="PANTHER" id="PTHR30055">
    <property type="entry name" value="HTH-TYPE TRANSCRIPTIONAL REGULATOR RUTR"/>
    <property type="match status" value="1"/>
</dbReference>
<name>A0A6H9UTS1_9ACTN</name>
<evidence type="ECO:0000256" key="5">
    <source>
        <dbReference type="SAM" id="MobiDB-lite"/>
    </source>
</evidence>